<accession>A0A842I0D7</accession>
<dbReference type="AlphaFoldDB" id="A0A842I0D7"/>
<dbReference type="Pfam" id="PF07883">
    <property type="entry name" value="Cupin_2"/>
    <property type="match status" value="1"/>
</dbReference>
<feature type="domain" description="Cupin type-2" evidence="1">
    <location>
        <begin position="55"/>
        <end position="110"/>
    </location>
</feature>
<dbReference type="Gene3D" id="2.60.120.10">
    <property type="entry name" value="Jelly Rolls"/>
    <property type="match status" value="1"/>
</dbReference>
<proteinExistence type="predicted"/>
<organism evidence="2 3">
    <name type="scientific">Parasphingopyxis marina</name>
    <dbReference type="NCBI Taxonomy" id="2761622"/>
    <lineage>
        <taxon>Bacteria</taxon>
        <taxon>Pseudomonadati</taxon>
        <taxon>Pseudomonadota</taxon>
        <taxon>Alphaproteobacteria</taxon>
        <taxon>Sphingomonadales</taxon>
        <taxon>Sphingomonadaceae</taxon>
        <taxon>Parasphingopyxis</taxon>
    </lineage>
</organism>
<keyword evidence="3" id="KW-1185">Reference proteome</keyword>
<dbReference type="Proteomes" id="UP000564378">
    <property type="component" value="Unassembled WGS sequence"/>
</dbReference>
<dbReference type="SUPFAM" id="SSF51182">
    <property type="entry name" value="RmlC-like cupins"/>
    <property type="match status" value="1"/>
</dbReference>
<evidence type="ECO:0000313" key="3">
    <source>
        <dbReference type="Proteomes" id="UP000564378"/>
    </source>
</evidence>
<evidence type="ECO:0000259" key="1">
    <source>
        <dbReference type="Pfam" id="PF07883"/>
    </source>
</evidence>
<protein>
    <submittedName>
        <fullName evidence="2">Cupin domain-containing protein</fullName>
    </submittedName>
</protein>
<dbReference type="PANTHER" id="PTHR38599:SF1">
    <property type="entry name" value="CUPIN DOMAIN PROTEIN (AFU_ORTHOLOGUE AFUA_3G13620)"/>
    <property type="match status" value="1"/>
</dbReference>
<sequence length="137" mass="14206">MEAAGDRVDGDPAEAPSAEEGIALAMLPSLPPGSNEVLRSSLSLAEGLEVIVSDVVIPPGATVPRHYHPGEEFLYLIEGTATHVQEGQADIAMTAGDGYAIPARAIHAPRGGPQGARAIVFRVHVAGQEERVLVPAE</sequence>
<name>A0A842I0D7_9SPHN</name>
<dbReference type="InterPro" id="IPR011051">
    <property type="entry name" value="RmlC_Cupin_sf"/>
</dbReference>
<gene>
    <name evidence="2" type="ORF">H6P80_11000</name>
</gene>
<evidence type="ECO:0000313" key="2">
    <source>
        <dbReference type="EMBL" id="MBC2778143.1"/>
    </source>
</evidence>
<dbReference type="EMBL" id="JACJVJ010000002">
    <property type="protein sequence ID" value="MBC2778143.1"/>
    <property type="molecule type" value="Genomic_DNA"/>
</dbReference>
<dbReference type="InterPro" id="IPR013096">
    <property type="entry name" value="Cupin_2"/>
</dbReference>
<comment type="caution">
    <text evidence="2">The sequence shown here is derived from an EMBL/GenBank/DDBJ whole genome shotgun (WGS) entry which is preliminary data.</text>
</comment>
<reference evidence="2 3" key="1">
    <citation type="submission" date="2020-08" db="EMBL/GenBank/DDBJ databases">
        <title>Draft genome sequence of Parasphingopyxis sp. GrpM-11.</title>
        <authorList>
            <person name="Oh J."/>
            <person name="Roh D.-H."/>
        </authorList>
    </citation>
    <scope>NUCLEOTIDE SEQUENCE [LARGE SCALE GENOMIC DNA]</scope>
    <source>
        <strain evidence="2 3">GrpM-11</strain>
    </source>
</reference>
<dbReference type="InterPro" id="IPR014710">
    <property type="entry name" value="RmlC-like_jellyroll"/>
</dbReference>
<dbReference type="PANTHER" id="PTHR38599">
    <property type="entry name" value="CUPIN DOMAIN PROTEIN (AFU_ORTHOLOGUE AFUA_3G13620)"/>
    <property type="match status" value="1"/>
</dbReference>